<sequence length="68" mass="7769">MIKKILAPVQAWILLQGKCVGCGKNLSLARKFERVDNSQKVICSCNRIFIFDKRIGRYKRATIEEAKA</sequence>
<comment type="caution">
    <text evidence="1">The sequence shown here is derived from an EMBL/GenBank/DDBJ whole genome shotgun (WGS) entry which is preliminary data.</text>
</comment>
<accession>A0A0G0RCM0</accession>
<dbReference type="Proteomes" id="UP000034531">
    <property type="component" value="Unassembled WGS sequence"/>
</dbReference>
<evidence type="ECO:0000313" key="2">
    <source>
        <dbReference type="Proteomes" id="UP000034531"/>
    </source>
</evidence>
<dbReference type="EMBL" id="LBYI01000011">
    <property type="protein sequence ID" value="KKR50474.1"/>
    <property type="molecule type" value="Genomic_DNA"/>
</dbReference>
<name>A0A0G0RCM0_9BACT</name>
<organism evidence="1 2">
    <name type="scientific">Candidatus Curtissbacteria bacterium GW2011_GWA1_40_16</name>
    <dbReference type="NCBI Taxonomy" id="1618405"/>
    <lineage>
        <taxon>Bacteria</taxon>
        <taxon>Candidatus Curtissiibacteriota</taxon>
    </lineage>
</organism>
<dbReference type="AlphaFoldDB" id="A0A0G0RCM0"/>
<gene>
    <name evidence="1" type="ORF">UT84_C0011G0020</name>
</gene>
<protein>
    <submittedName>
        <fullName evidence="1">Uncharacterized protein</fullName>
    </submittedName>
</protein>
<evidence type="ECO:0000313" key="1">
    <source>
        <dbReference type="EMBL" id="KKR50474.1"/>
    </source>
</evidence>
<proteinExistence type="predicted"/>
<reference evidence="1 2" key="1">
    <citation type="journal article" date="2015" name="Nature">
        <title>rRNA introns, odd ribosomes, and small enigmatic genomes across a large radiation of phyla.</title>
        <authorList>
            <person name="Brown C.T."/>
            <person name="Hug L.A."/>
            <person name="Thomas B.C."/>
            <person name="Sharon I."/>
            <person name="Castelle C.J."/>
            <person name="Singh A."/>
            <person name="Wilkins M.J."/>
            <person name="Williams K.H."/>
            <person name="Banfield J.F."/>
        </authorList>
    </citation>
    <scope>NUCLEOTIDE SEQUENCE [LARGE SCALE GENOMIC DNA]</scope>
</reference>